<evidence type="ECO:0000313" key="4">
    <source>
        <dbReference type="EMBL" id="RVU45000.1"/>
    </source>
</evidence>
<dbReference type="InterPro" id="IPR050469">
    <property type="entry name" value="Diguanylate_Cyclase"/>
</dbReference>
<dbReference type="InterPro" id="IPR043128">
    <property type="entry name" value="Rev_trsase/Diguanyl_cyclase"/>
</dbReference>
<dbReference type="CDD" id="cd01949">
    <property type="entry name" value="GGDEF"/>
    <property type="match status" value="1"/>
</dbReference>
<comment type="catalytic activity">
    <reaction evidence="2">
        <text>2 GTP = 3',3'-c-di-GMP + 2 diphosphate</text>
        <dbReference type="Rhea" id="RHEA:24898"/>
        <dbReference type="ChEBI" id="CHEBI:33019"/>
        <dbReference type="ChEBI" id="CHEBI:37565"/>
        <dbReference type="ChEBI" id="CHEBI:58805"/>
        <dbReference type="EC" id="2.7.7.65"/>
    </reaction>
</comment>
<dbReference type="SUPFAM" id="SSF55073">
    <property type="entry name" value="Nucleotide cyclase"/>
    <property type="match status" value="1"/>
</dbReference>
<protein>
    <recommendedName>
        <fullName evidence="1">diguanylate cyclase</fullName>
        <ecNumber evidence="1">2.7.7.65</ecNumber>
    </recommendedName>
</protein>
<dbReference type="EC" id="2.7.7.65" evidence="1"/>
<dbReference type="PANTHER" id="PTHR45138:SF9">
    <property type="entry name" value="DIGUANYLATE CYCLASE DGCM-RELATED"/>
    <property type="match status" value="1"/>
</dbReference>
<evidence type="ECO:0000256" key="2">
    <source>
        <dbReference type="ARBA" id="ARBA00034247"/>
    </source>
</evidence>
<dbReference type="InterPro" id="IPR029787">
    <property type="entry name" value="Nucleotide_cyclase"/>
</dbReference>
<dbReference type="FunFam" id="3.30.70.270:FF:000001">
    <property type="entry name" value="Diguanylate cyclase domain protein"/>
    <property type="match status" value="1"/>
</dbReference>
<accession>A0A437RE15</accession>
<dbReference type="AlphaFoldDB" id="A0A437RE15"/>
<gene>
    <name evidence="4" type="ORF">EOE66_12615</name>
</gene>
<dbReference type="PROSITE" id="PS50887">
    <property type="entry name" value="GGDEF"/>
    <property type="match status" value="1"/>
</dbReference>
<dbReference type="GO" id="GO:0052621">
    <property type="term" value="F:diguanylate cyclase activity"/>
    <property type="evidence" value="ECO:0007669"/>
    <property type="project" value="UniProtKB-EC"/>
</dbReference>
<reference evidence="4 5" key="1">
    <citation type="submission" date="2019-01" db="EMBL/GenBank/DDBJ databases">
        <authorList>
            <person name="Chen W.-M."/>
        </authorList>
    </citation>
    <scope>NUCLEOTIDE SEQUENCE [LARGE SCALE GENOMIC DNA]</scope>
    <source>
        <strain evidence="4 5">KYPY4</strain>
    </source>
</reference>
<name>A0A437RE15_9BURK</name>
<dbReference type="GO" id="GO:1902201">
    <property type="term" value="P:negative regulation of bacterial-type flagellum-dependent cell motility"/>
    <property type="evidence" value="ECO:0007669"/>
    <property type="project" value="TreeGrafter"/>
</dbReference>
<dbReference type="EMBL" id="SACR01000004">
    <property type="protein sequence ID" value="RVU45000.1"/>
    <property type="molecule type" value="Genomic_DNA"/>
</dbReference>
<dbReference type="NCBIfam" id="TIGR00254">
    <property type="entry name" value="GGDEF"/>
    <property type="match status" value="1"/>
</dbReference>
<dbReference type="InterPro" id="IPR000160">
    <property type="entry name" value="GGDEF_dom"/>
</dbReference>
<dbReference type="GO" id="GO:0043709">
    <property type="term" value="P:cell adhesion involved in single-species biofilm formation"/>
    <property type="evidence" value="ECO:0007669"/>
    <property type="project" value="TreeGrafter"/>
</dbReference>
<organism evidence="4 5">
    <name type="scientific">Rubrivivax rivuli</name>
    <dbReference type="NCBI Taxonomy" id="1862385"/>
    <lineage>
        <taxon>Bacteria</taxon>
        <taxon>Pseudomonadati</taxon>
        <taxon>Pseudomonadota</taxon>
        <taxon>Betaproteobacteria</taxon>
        <taxon>Burkholderiales</taxon>
        <taxon>Sphaerotilaceae</taxon>
        <taxon>Rubrivivax</taxon>
    </lineage>
</organism>
<dbReference type="Gene3D" id="3.30.70.270">
    <property type="match status" value="1"/>
</dbReference>
<keyword evidence="5" id="KW-1185">Reference proteome</keyword>
<dbReference type="Proteomes" id="UP000285575">
    <property type="component" value="Unassembled WGS sequence"/>
</dbReference>
<sequence>MDPSPLPLPADAPGLRLESALQLLAHSGVALPGGEPGSEAWLQGLVDALVEISSRDALTGLANRRAFELALAREIDRVARSGEPALLLTLDIDHFKRVNDTWGHGAGDQVLRAVAAALVDSVRPMDLVARIGGEEFAIILPNCASAFGETVAERVRRRVEHMPVAVAPGQQLNCTVSIGGAFAPQWVRSTPTLWVERADQQLYLAKAQGRNLVRLEPTAVSVVSNEERRLLFETFQFQDHE</sequence>
<comment type="caution">
    <text evidence="4">The sequence shown here is derived from an EMBL/GenBank/DDBJ whole genome shotgun (WGS) entry which is preliminary data.</text>
</comment>
<evidence type="ECO:0000259" key="3">
    <source>
        <dbReference type="PROSITE" id="PS50887"/>
    </source>
</evidence>
<proteinExistence type="predicted"/>
<evidence type="ECO:0000313" key="5">
    <source>
        <dbReference type="Proteomes" id="UP000285575"/>
    </source>
</evidence>
<dbReference type="Pfam" id="PF00990">
    <property type="entry name" value="GGDEF"/>
    <property type="match status" value="1"/>
</dbReference>
<dbReference type="GO" id="GO:0005886">
    <property type="term" value="C:plasma membrane"/>
    <property type="evidence" value="ECO:0007669"/>
    <property type="project" value="TreeGrafter"/>
</dbReference>
<dbReference type="PANTHER" id="PTHR45138">
    <property type="entry name" value="REGULATORY COMPONENTS OF SENSORY TRANSDUCTION SYSTEM"/>
    <property type="match status" value="1"/>
</dbReference>
<feature type="domain" description="GGDEF" evidence="3">
    <location>
        <begin position="83"/>
        <end position="218"/>
    </location>
</feature>
<dbReference type="RefSeq" id="WP_128229064.1">
    <property type="nucleotide sequence ID" value="NZ_SACR01000004.1"/>
</dbReference>
<dbReference type="OrthoDB" id="9813903at2"/>
<dbReference type="SMART" id="SM00267">
    <property type="entry name" value="GGDEF"/>
    <property type="match status" value="1"/>
</dbReference>
<evidence type="ECO:0000256" key="1">
    <source>
        <dbReference type="ARBA" id="ARBA00012528"/>
    </source>
</evidence>